<protein>
    <submittedName>
        <fullName evidence="1">Uncharacterized protein</fullName>
    </submittedName>
</protein>
<reference evidence="1" key="1">
    <citation type="submission" date="2023-06" db="EMBL/GenBank/DDBJ databases">
        <authorList>
            <consortium name="Lawrence Berkeley National Laboratory"/>
            <person name="Ahrendt S."/>
            <person name="Sahu N."/>
            <person name="Indic B."/>
            <person name="Wong-Bajracharya J."/>
            <person name="Merenyi Z."/>
            <person name="Ke H.-M."/>
            <person name="Monk M."/>
            <person name="Kocsube S."/>
            <person name="Drula E."/>
            <person name="Lipzen A."/>
            <person name="Balint B."/>
            <person name="Henrissat B."/>
            <person name="Andreopoulos B."/>
            <person name="Martin F.M."/>
            <person name="Harder C.B."/>
            <person name="Rigling D."/>
            <person name="Ford K.L."/>
            <person name="Foster G.D."/>
            <person name="Pangilinan J."/>
            <person name="Papanicolaou A."/>
            <person name="Barry K."/>
            <person name="LaButti K."/>
            <person name="Viragh M."/>
            <person name="Koriabine M."/>
            <person name="Yan M."/>
            <person name="Riley R."/>
            <person name="Champramary S."/>
            <person name="Plett K.L."/>
            <person name="Tsai I.J."/>
            <person name="Slot J."/>
            <person name="Sipos G."/>
            <person name="Plett J."/>
            <person name="Nagy L.G."/>
            <person name="Grigoriev I.V."/>
        </authorList>
    </citation>
    <scope>NUCLEOTIDE SEQUENCE</scope>
    <source>
        <strain evidence="1">CCBAS 213</strain>
    </source>
</reference>
<accession>A0AA39KC71</accession>
<dbReference type="RefSeq" id="XP_060330752.1">
    <property type="nucleotide sequence ID" value="XM_060477417.1"/>
</dbReference>
<dbReference type="SUPFAM" id="SSF52047">
    <property type="entry name" value="RNI-like"/>
    <property type="match status" value="1"/>
</dbReference>
<gene>
    <name evidence="1" type="ORF">EV420DRAFT_1642827</name>
</gene>
<dbReference type="Proteomes" id="UP001175211">
    <property type="component" value="Unassembled WGS sequence"/>
</dbReference>
<dbReference type="EMBL" id="JAUEPS010000017">
    <property type="protein sequence ID" value="KAK0458482.1"/>
    <property type="molecule type" value="Genomic_DNA"/>
</dbReference>
<evidence type="ECO:0000313" key="2">
    <source>
        <dbReference type="Proteomes" id="UP001175211"/>
    </source>
</evidence>
<keyword evidence="2" id="KW-1185">Reference proteome</keyword>
<proteinExistence type="predicted"/>
<name>A0AA39KC71_ARMTA</name>
<evidence type="ECO:0000313" key="1">
    <source>
        <dbReference type="EMBL" id="KAK0458482.1"/>
    </source>
</evidence>
<dbReference type="AlphaFoldDB" id="A0AA39KC71"/>
<dbReference type="GeneID" id="85360965"/>
<comment type="caution">
    <text evidence="1">The sequence shown here is derived from an EMBL/GenBank/DDBJ whole genome shotgun (WGS) entry which is preliminary data.</text>
</comment>
<organism evidence="1 2">
    <name type="scientific">Armillaria tabescens</name>
    <name type="common">Ringless honey mushroom</name>
    <name type="synonym">Agaricus tabescens</name>
    <dbReference type="NCBI Taxonomy" id="1929756"/>
    <lineage>
        <taxon>Eukaryota</taxon>
        <taxon>Fungi</taxon>
        <taxon>Dikarya</taxon>
        <taxon>Basidiomycota</taxon>
        <taxon>Agaricomycotina</taxon>
        <taxon>Agaricomycetes</taxon>
        <taxon>Agaricomycetidae</taxon>
        <taxon>Agaricales</taxon>
        <taxon>Marasmiineae</taxon>
        <taxon>Physalacriaceae</taxon>
        <taxon>Desarmillaria</taxon>
    </lineage>
</organism>
<dbReference type="InterPro" id="IPR032675">
    <property type="entry name" value="LRR_dom_sf"/>
</dbReference>
<sequence length="290" mass="32555">MHGPIAVNNLSFLERAPLLREFKITTSTTALTGFPRAPWHQLVDIHIDVGEKWTFLGSELWRALAQCVKLELLHLKTANHHRILTGPQPTSSPHRVTLPRLREFHVSGREPALFTWLALSHIFDNLHLPRLEKLDIGGRSTGRLWERTYLQSFLSLDNLLNASACSLTTLSLDEYISVPSLVVLQCLSSVPTLHKLRIQQSRDCGRDLIVDDDFLEALTPGTLCPELRVLILVDSGAYQEDTLVGLLRTRCNPPPGVARLQEASISSHRPKSHADEQIRSLGSLFTVHRT</sequence>
<dbReference type="Gene3D" id="3.80.10.10">
    <property type="entry name" value="Ribonuclease Inhibitor"/>
    <property type="match status" value="1"/>
</dbReference>